<keyword evidence="4" id="KW-1185">Reference proteome</keyword>
<feature type="compositionally biased region" description="Polar residues" evidence="2">
    <location>
        <begin position="145"/>
        <end position="165"/>
    </location>
</feature>
<feature type="compositionally biased region" description="Polar residues" evidence="2">
    <location>
        <begin position="563"/>
        <end position="583"/>
    </location>
</feature>
<dbReference type="GeneID" id="91084525"/>
<dbReference type="RefSeq" id="XP_066065865.1">
    <property type="nucleotide sequence ID" value="XM_066209768.1"/>
</dbReference>
<reference evidence="3" key="2">
    <citation type="journal article" date="2022" name="Elife">
        <title>Obligate sexual reproduction of a homothallic fungus closely related to the Cryptococcus pathogenic species complex.</title>
        <authorList>
            <person name="Passer A.R."/>
            <person name="Clancey S.A."/>
            <person name="Shea T."/>
            <person name="David-Palma M."/>
            <person name="Averette A.F."/>
            <person name="Boekhout T."/>
            <person name="Porcel B.M."/>
            <person name="Nowrousian M."/>
            <person name="Cuomo C.A."/>
            <person name="Sun S."/>
            <person name="Heitman J."/>
            <person name="Coelho M.A."/>
        </authorList>
    </citation>
    <scope>NUCLEOTIDE SEQUENCE</scope>
    <source>
        <strain evidence="3">CBS 7841</strain>
    </source>
</reference>
<dbReference type="KEGG" id="cdep:91084525"/>
<keyword evidence="1" id="KW-0175">Coiled coil</keyword>
<gene>
    <name evidence="3" type="ORF">L203_100309</name>
</gene>
<dbReference type="EMBL" id="CP143784">
    <property type="protein sequence ID" value="WVN85164.1"/>
    <property type="molecule type" value="Genomic_DNA"/>
</dbReference>
<feature type="compositionally biased region" description="Basic and acidic residues" evidence="2">
    <location>
        <begin position="845"/>
        <end position="858"/>
    </location>
</feature>
<accession>A0A1E3IZ16</accession>
<dbReference type="OrthoDB" id="2572799at2759"/>
<feature type="region of interest" description="Disordered" evidence="2">
    <location>
        <begin position="82"/>
        <end position="229"/>
    </location>
</feature>
<feature type="coiled-coil region" evidence="1">
    <location>
        <begin position="964"/>
        <end position="998"/>
    </location>
</feature>
<evidence type="ECO:0000256" key="2">
    <source>
        <dbReference type="SAM" id="MobiDB-lite"/>
    </source>
</evidence>
<evidence type="ECO:0000313" key="4">
    <source>
        <dbReference type="Proteomes" id="UP000094043"/>
    </source>
</evidence>
<protein>
    <submittedName>
        <fullName evidence="3">Uncharacterized protein</fullName>
    </submittedName>
</protein>
<feature type="region of interest" description="Disordered" evidence="2">
    <location>
        <begin position="1"/>
        <end position="41"/>
    </location>
</feature>
<feature type="region of interest" description="Disordered" evidence="2">
    <location>
        <begin position="759"/>
        <end position="793"/>
    </location>
</feature>
<dbReference type="Proteomes" id="UP000094043">
    <property type="component" value="Chromosome 1"/>
</dbReference>
<dbReference type="VEuPathDB" id="FungiDB:L203_00032"/>
<feature type="compositionally biased region" description="Polar residues" evidence="2">
    <location>
        <begin position="212"/>
        <end position="229"/>
    </location>
</feature>
<sequence>MSTSSRRRTVPPERREDCDAIQYANRRVAIEGPPSLRTHSKDYYSRTSNFKKMPFHNNPGDIDSNVQETLESGVDVRSVQSSRPYMASDSQNSSAITNHTSMRPPLSRWSSSKDALYPQPSLGTESQTGFHRRVDRRVPMGPAAMTNQIQDSSSDYRYSAMTSGSRFELPARPTVPSHTRTNGGQKPKDPRIQEASLPQRPRDPRLPLPSSTSHVSNLPKTSPAVNVDSLNQSDTVTAASTVRQACQSLSSNIQSSQLEGALSSTIRPISDMYSPAVLLAQKRKSALQLGDTCISGSGSNLNNGSQAPPVQPSGAVVQQASETVASNFTEPIGCDVLHAVEDSSSKEQLVSATAYVRSGSDMEDVKPHIEELEKATIRISPVCDEDRGEGCVAFTRTELPSDYWSKDSAIRKMARSQLRTEQEKELSKIGRKLVKGHWRDDGVAFDWILVRHGTPADKIVDARYEDVPIVTTGSHDIIKQNASANFNSHGVSTTSTSKPSPSFSSVVLRPAISASTSQINTSSPDNTNQFIDGKRTEVQQDHGSLTSAEFQTQHKVIAQASTADVNSTAGTSQESSQKVSAQSAIPLKGGRQEARWGPPIYSMPPFSGTINRIYKYELLLPPGMKIGNKFTPDFQTWKLQHRDVATCPDSRGYPTREVLINHEAAPLCKVLQVKVVPVDMKNPESWPLSMFPECENIPISDHLRYGKKYEKWVTIQCDKVSEPDWDGRPTRWIRLIPNPARKTPLKIRWRQKTDEEIESYTGPSVGMSNDLFETDRTKPSKPTSLTAAGANSSAFQNSVASETMMNVQNLDENGYYASETTAQILERHEKEQSRTKRAYSFSSDQTERPEKLQKKDSSPEQDNLIRDVPQSLIHLPTCDISSPANTYFEAANRPSLTSTPETAAPFTAQLALAEEPFSAPPSLPSSIAPILAVDTNTVNNTLLDVLSNHVRQKMTEISKWTHLLQDFSDMSDAVKEQIQRIQDEIFDLHDQIKEARRGL</sequence>
<name>A0A1E3IZ16_9TREE</name>
<dbReference type="AlphaFoldDB" id="A0A1E3IZ16"/>
<feature type="region of interest" description="Disordered" evidence="2">
    <location>
        <begin position="563"/>
        <end position="597"/>
    </location>
</feature>
<proteinExistence type="predicted"/>
<feature type="region of interest" description="Disordered" evidence="2">
    <location>
        <begin position="828"/>
        <end position="862"/>
    </location>
</feature>
<evidence type="ECO:0000313" key="3">
    <source>
        <dbReference type="EMBL" id="WVN85164.1"/>
    </source>
</evidence>
<reference evidence="3" key="1">
    <citation type="submission" date="2016-06" db="EMBL/GenBank/DDBJ databases">
        <authorList>
            <person name="Cuomo C."/>
            <person name="Litvintseva A."/>
            <person name="Heitman J."/>
            <person name="Chen Y."/>
            <person name="Sun S."/>
            <person name="Springer D."/>
            <person name="Dromer F."/>
            <person name="Young S."/>
            <person name="Zeng Q."/>
            <person name="Chapman S."/>
            <person name="Gujja S."/>
            <person name="Saif S."/>
            <person name="Birren B."/>
        </authorList>
    </citation>
    <scope>NUCLEOTIDE SEQUENCE</scope>
    <source>
        <strain evidence="3">CBS 7841</strain>
    </source>
</reference>
<feature type="compositionally biased region" description="Polar residues" evidence="2">
    <location>
        <begin position="780"/>
        <end position="793"/>
    </location>
</feature>
<organism evidence="3 4">
    <name type="scientific">Cryptococcus depauperatus CBS 7841</name>
    <dbReference type="NCBI Taxonomy" id="1295531"/>
    <lineage>
        <taxon>Eukaryota</taxon>
        <taxon>Fungi</taxon>
        <taxon>Dikarya</taxon>
        <taxon>Basidiomycota</taxon>
        <taxon>Agaricomycotina</taxon>
        <taxon>Tremellomycetes</taxon>
        <taxon>Tremellales</taxon>
        <taxon>Cryptococcaceae</taxon>
        <taxon>Cryptococcus</taxon>
    </lineage>
</organism>
<feature type="compositionally biased region" description="Polar residues" evidence="2">
    <location>
        <begin position="82"/>
        <end position="101"/>
    </location>
</feature>
<reference evidence="3" key="3">
    <citation type="submission" date="2024-01" db="EMBL/GenBank/DDBJ databases">
        <authorList>
            <person name="Coelho M.A."/>
            <person name="David-Palma M."/>
            <person name="Shea T."/>
            <person name="Sun S."/>
            <person name="Cuomo C.A."/>
            <person name="Heitman J."/>
        </authorList>
    </citation>
    <scope>NUCLEOTIDE SEQUENCE</scope>
    <source>
        <strain evidence="3">CBS 7841</strain>
    </source>
</reference>
<evidence type="ECO:0000256" key="1">
    <source>
        <dbReference type="SAM" id="Coils"/>
    </source>
</evidence>